<protein>
    <submittedName>
        <fullName evidence="9">FecCD family ABC transporter permease</fullName>
    </submittedName>
</protein>
<evidence type="ECO:0000256" key="8">
    <source>
        <dbReference type="SAM" id="Phobius"/>
    </source>
</evidence>
<evidence type="ECO:0000256" key="2">
    <source>
        <dbReference type="ARBA" id="ARBA00007935"/>
    </source>
</evidence>
<evidence type="ECO:0000313" key="10">
    <source>
        <dbReference type="Proteomes" id="UP001595710"/>
    </source>
</evidence>
<proteinExistence type="inferred from homology"/>
<dbReference type="InterPro" id="IPR037294">
    <property type="entry name" value="ABC_BtuC-like"/>
</dbReference>
<dbReference type="SUPFAM" id="SSF81345">
    <property type="entry name" value="ABC transporter involved in vitamin B12 uptake, BtuC"/>
    <property type="match status" value="1"/>
</dbReference>
<keyword evidence="4" id="KW-1003">Cell membrane</keyword>
<evidence type="ECO:0000256" key="6">
    <source>
        <dbReference type="ARBA" id="ARBA00022989"/>
    </source>
</evidence>
<gene>
    <name evidence="9" type="ORF">ACFOND_05460</name>
</gene>
<evidence type="ECO:0000256" key="1">
    <source>
        <dbReference type="ARBA" id="ARBA00004651"/>
    </source>
</evidence>
<feature type="transmembrane region" description="Helical" evidence="8">
    <location>
        <begin position="70"/>
        <end position="90"/>
    </location>
</feature>
<dbReference type="Proteomes" id="UP001595710">
    <property type="component" value="Unassembled WGS sequence"/>
</dbReference>
<evidence type="ECO:0000256" key="4">
    <source>
        <dbReference type="ARBA" id="ARBA00022475"/>
    </source>
</evidence>
<dbReference type="Pfam" id="PF01032">
    <property type="entry name" value="FecCD"/>
    <property type="match status" value="1"/>
</dbReference>
<keyword evidence="10" id="KW-1185">Reference proteome</keyword>
<feature type="transmembrane region" description="Helical" evidence="8">
    <location>
        <begin position="318"/>
        <end position="336"/>
    </location>
</feature>
<evidence type="ECO:0000256" key="3">
    <source>
        <dbReference type="ARBA" id="ARBA00022448"/>
    </source>
</evidence>
<feature type="transmembrane region" description="Helical" evidence="8">
    <location>
        <begin position="248"/>
        <end position="275"/>
    </location>
</feature>
<feature type="transmembrane region" description="Helical" evidence="8">
    <location>
        <begin position="21"/>
        <end position="40"/>
    </location>
</feature>
<name>A0ABV7WP28_9GAMM</name>
<evidence type="ECO:0000313" key="9">
    <source>
        <dbReference type="EMBL" id="MFC3701085.1"/>
    </source>
</evidence>
<dbReference type="PANTHER" id="PTHR30472:SF1">
    <property type="entry name" value="FE(3+) DICITRATE TRANSPORT SYSTEM PERMEASE PROTEIN FECC-RELATED"/>
    <property type="match status" value="1"/>
</dbReference>
<keyword evidence="7 8" id="KW-0472">Membrane</keyword>
<feature type="transmembrane region" description="Helical" evidence="8">
    <location>
        <begin position="102"/>
        <end position="121"/>
    </location>
</feature>
<dbReference type="PANTHER" id="PTHR30472">
    <property type="entry name" value="FERRIC ENTEROBACTIN TRANSPORT SYSTEM PERMEASE PROTEIN"/>
    <property type="match status" value="1"/>
</dbReference>
<evidence type="ECO:0000256" key="5">
    <source>
        <dbReference type="ARBA" id="ARBA00022692"/>
    </source>
</evidence>
<dbReference type="RefSeq" id="WP_290280195.1">
    <property type="nucleotide sequence ID" value="NZ_JAUFQI010000001.1"/>
</dbReference>
<keyword evidence="3" id="KW-0813">Transport</keyword>
<comment type="caution">
    <text evidence="9">The sequence shown here is derived from an EMBL/GenBank/DDBJ whole genome shotgun (WGS) entry which is preliminary data.</text>
</comment>
<sequence>MTTSLPVASAYRINLRRNVGFVLSMLALIGISVLHITLGARTVSITEVMSAFFSFNDSNLNHIIIMELRVPRLVAAIVAGSGLALAGAGLQALTRNPLADPGLLSILSGASFFVLAFVSVLQWFAVAFIPLVAAVGASVSGVCVWGIARKLPGGASPLALILSGAIVSAMLTAAITLLQLFNDQSFNELRVWLVGSLAGNAWPAFYWVVPLWCLALVGILSQSRVFTLLLLGEQTAQAMGAHLPRRKALIVVCLILLSAAAVAVAGPLGFVGLVIPHVVKMLIGADYRWVLPFSAVLGATYLIGVDCLARTMIAPRELSTGLLTVLIGSPLFIYLVRQNFGRGLR</sequence>
<dbReference type="Gene3D" id="1.10.3470.10">
    <property type="entry name" value="ABC transporter involved in vitamin B12 uptake, BtuC"/>
    <property type="match status" value="1"/>
</dbReference>
<feature type="transmembrane region" description="Helical" evidence="8">
    <location>
        <begin position="127"/>
        <end position="148"/>
    </location>
</feature>
<reference evidence="10" key="1">
    <citation type="journal article" date="2019" name="Int. J. Syst. Evol. Microbiol.">
        <title>The Global Catalogue of Microorganisms (GCM) 10K type strain sequencing project: providing services to taxonomists for standard genome sequencing and annotation.</title>
        <authorList>
            <consortium name="The Broad Institute Genomics Platform"/>
            <consortium name="The Broad Institute Genome Sequencing Center for Infectious Disease"/>
            <person name="Wu L."/>
            <person name="Ma J."/>
        </authorList>
    </citation>
    <scope>NUCLEOTIDE SEQUENCE [LARGE SCALE GENOMIC DNA]</scope>
    <source>
        <strain evidence="10">CECT 8288</strain>
    </source>
</reference>
<feature type="transmembrane region" description="Helical" evidence="8">
    <location>
        <begin position="160"/>
        <end position="181"/>
    </location>
</feature>
<keyword evidence="5 8" id="KW-0812">Transmembrane</keyword>
<comment type="subcellular location">
    <subcellularLocation>
        <location evidence="1">Cell membrane</location>
        <topology evidence="1">Multi-pass membrane protein</topology>
    </subcellularLocation>
</comment>
<evidence type="ECO:0000256" key="7">
    <source>
        <dbReference type="ARBA" id="ARBA00023136"/>
    </source>
</evidence>
<accession>A0ABV7WP28</accession>
<dbReference type="InterPro" id="IPR000522">
    <property type="entry name" value="ABC_transptr_permease_BtuC"/>
</dbReference>
<feature type="transmembrane region" description="Helical" evidence="8">
    <location>
        <begin position="201"/>
        <end position="220"/>
    </location>
</feature>
<organism evidence="9 10">
    <name type="scientific">Reinekea marina</name>
    <dbReference type="NCBI Taxonomy" id="1310421"/>
    <lineage>
        <taxon>Bacteria</taxon>
        <taxon>Pseudomonadati</taxon>
        <taxon>Pseudomonadota</taxon>
        <taxon>Gammaproteobacteria</taxon>
        <taxon>Oceanospirillales</taxon>
        <taxon>Saccharospirillaceae</taxon>
        <taxon>Reinekea</taxon>
    </lineage>
</organism>
<keyword evidence="6 8" id="KW-1133">Transmembrane helix</keyword>
<feature type="transmembrane region" description="Helical" evidence="8">
    <location>
        <begin position="287"/>
        <end position="309"/>
    </location>
</feature>
<dbReference type="EMBL" id="JBHRYN010000007">
    <property type="protein sequence ID" value="MFC3701085.1"/>
    <property type="molecule type" value="Genomic_DNA"/>
</dbReference>
<comment type="similarity">
    <text evidence="2">Belongs to the binding-protein-dependent transport system permease family. FecCD subfamily.</text>
</comment>
<dbReference type="CDD" id="cd06550">
    <property type="entry name" value="TM_ABC_iron-siderophores_like"/>
    <property type="match status" value="1"/>
</dbReference>